<dbReference type="Proteomes" id="UP001432322">
    <property type="component" value="Unassembled WGS sequence"/>
</dbReference>
<feature type="domain" description="RING-type" evidence="6">
    <location>
        <begin position="41"/>
        <end position="87"/>
    </location>
</feature>
<keyword evidence="1" id="KW-0479">Metal-binding</keyword>
<name>A0AAV5V4I0_9BILA</name>
<dbReference type="PROSITE" id="PS00518">
    <property type="entry name" value="ZF_RING_1"/>
    <property type="match status" value="1"/>
</dbReference>
<dbReference type="SUPFAM" id="SSF57850">
    <property type="entry name" value="RING/U-box"/>
    <property type="match status" value="1"/>
</dbReference>
<dbReference type="Pfam" id="PF00097">
    <property type="entry name" value="zf-C3HC4"/>
    <property type="match status" value="1"/>
</dbReference>
<dbReference type="AlphaFoldDB" id="A0AAV5V4I0"/>
<proteinExistence type="predicted"/>
<comment type="caution">
    <text evidence="7">The sequence shown here is derived from an EMBL/GenBank/DDBJ whole genome shotgun (WGS) entry which is preliminary data.</text>
</comment>
<evidence type="ECO:0000256" key="5">
    <source>
        <dbReference type="SAM" id="MobiDB-lite"/>
    </source>
</evidence>
<dbReference type="InterPro" id="IPR001841">
    <property type="entry name" value="Znf_RING"/>
</dbReference>
<dbReference type="EMBL" id="BTSY01000002">
    <property type="protein sequence ID" value="GMT13168.1"/>
    <property type="molecule type" value="Genomic_DNA"/>
</dbReference>
<dbReference type="GO" id="GO:0008270">
    <property type="term" value="F:zinc ion binding"/>
    <property type="evidence" value="ECO:0007669"/>
    <property type="project" value="UniProtKB-KW"/>
</dbReference>
<organism evidence="7 8">
    <name type="scientific">Pristionchus fissidentatus</name>
    <dbReference type="NCBI Taxonomy" id="1538716"/>
    <lineage>
        <taxon>Eukaryota</taxon>
        <taxon>Metazoa</taxon>
        <taxon>Ecdysozoa</taxon>
        <taxon>Nematoda</taxon>
        <taxon>Chromadorea</taxon>
        <taxon>Rhabditida</taxon>
        <taxon>Rhabditina</taxon>
        <taxon>Diplogasteromorpha</taxon>
        <taxon>Diplogasteroidea</taxon>
        <taxon>Neodiplogasteridae</taxon>
        <taxon>Pristionchus</taxon>
    </lineage>
</organism>
<dbReference type="InterPro" id="IPR013083">
    <property type="entry name" value="Znf_RING/FYVE/PHD"/>
</dbReference>
<feature type="region of interest" description="Disordered" evidence="5">
    <location>
        <begin position="1"/>
        <end position="20"/>
    </location>
</feature>
<evidence type="ECO:0000256" key="2">
    <source>
        <dbReference type="ARBA" id="ARBA00022771"/>
    </source>
</evidence>
<evidence type="ECO:0000256" key="4">
    <source>
        <dbReference type="PROSITE-ProRule" id="PRU00175"/>
    </source>
</evidence>
<feature type="compositionally biased region" description="Polar residues" evidence="5">
    <location>
        <begin position="7"/>
        <end position="20"/>
    </location>
</feature>
<dbReference type="Gene3D" id="3.30.40.10">
    <property type="entry name" value="Zinc/RING finger domain, C3HC4 (zinc finger)"/>
    <property type="match status" value="1"/>
</dbReference>
<sequence length="157" mass="18111">QDCKNMSAPNPIQNATSRGQREVIQNRNRIIEVRVVDDWFCAICHNDPLPLMEGQRGANCRHVFCSSCLDMHIQFAYSDPATCQLCRALIGTPIRVRITVSEDRRQELETERRIREEMRERQEEESQPLPVPTPPQRNWEAARVDGRDAVGVRENEG</sequence>
<dbReference type="InterPro" id="IPR018957">
    <property type="entry name" value="Znf_C3HC4_RING-type"/>
</dbReference>
<feature type="region of interest" description="Disordered" evidence="5">
    <location>
        <begin position="114"/>
        <end position="157"/>
    </location>
</feature>
<dbReference type="PROSITE" id="PS50089">
    <property type="entry name" value="ZF_RING_2"/>
    <property type="match status" value="1"/>
</dbReference>
<keyword evidence="8" id="KW-1185">Reference proteome</keyword>
<feature type="non-terminal residue" evidence="7">
    <location>
        <position position="1"/>
    </location>
</feature>
<keyword evidence="3" id="KW-0862">Zinc</keyword>
<evidence type="ECO:0000256" key="1">
    <source>
        <dbReference type="ARBA" id="ARBA00022723"/>
    </source>
</evidence>
<feature type="compositionally biased region" description="Basic and acidic residues" evidence="5">
    <location>
        <begin position="140"/>
        <end position="157"/>
    </location>
</feature>
<keyword evidence="2 4" id="KW-0863">Zinc-finger</keyword>
<accession>A0AAV5V4I0</accession>
<evidence type="ECO:0000313" key="8">
    <source>
        <dbReference type="Proteomes" id="UP001432322"/>
    </source>
</evidence>
<evidence type="ECO:0000313" key="7">
    <source>
        <dbReference type="EMBL" id="GMT13168.1"/>
    </source>
</evidence>
<gene>
    <name evidence="7" type="ORF">PFISCL1PPCAC_4465</name>
</gene>
<evidence type="ECO:0000259" key="6">
    <source>
        <dbReference type="PROSITE" id="PS50089"/>
    </source>
</evidence>
<dbReference type="InterPro" id="IPR017907">
    <property type="entry name" value="Znf_RING_CS"/>
</dbReference>
<protein>
    <recommendedName>
        <fullName evidence="6">RING-type domain-containing protein</fullName>
    </recommendedName>
</protein>
<evidence type="ECO:0000256" key="3">
    <source>
        <dbReference type="ARBA" id="ARBA00022833"/>
    </source>
</evidence>
<reference evidence="7" key="1">
    <citation type="submission" date="2023-10" db="EMBL/GenBank/DDBJ databases">
        <title>Genome assembly of Pristionchus species.</title>
        <authorList>
            <person name="Yoshida K."/>
            <person name="Sommer R.J."/>
        </authorList>
    </citation>
    <scope>NUCLEOTIDE SEQUENCE</scope>
    <source>
        <strain evidence="7">RS5133</strain>
    </source>
</reference>
<feature type="compositionally biased region" description="Basic and acidic residues" evidence="5">
    <location>
        <begin position="114"/>
        <end position="124"/>
    </location>
</feature>